<reference evidence="2" key="1">
    <citation type="submission" date="2010-05" db="EMBL/GenBank/DDBJ databases">
        <title>The Genome Sequence of Magnaporthe poae strain ATCC 64411.</title>
        <authorList>
            <consortium name="The Broad Institute Genome Sequencing Platform"/>
            <consortium name="Broad Institute Genome Sequencing Center for Infectious Disease"/>
            <person name="Ma L.-J."/>
            <person name="Dead R."/>
            <person name="Young S."/>
            <person name="Zeng Q."/>
            <person name="Koehrsen M."/>
            <person name="Alvarado L."/>
            <person name="Berlin A."/>
            <person name="Chapman S.B."/>
            <person name="Chen Z."/>
            <person name="Freedman E."/>
            <person name="Gellesch M."/>
            <person name="Goldberg J."/>
            <person name="Griggs A."/>
            <person name="Gujja S."/>
            <person name="Heilman E.R."/>
            <person name="Heiman D."/>
            <person name="Hepburn T."/>
            <person name="Howarth C."/>
            <person name="Jen D."/>
            <person name="Larson L."/>
            <person name="Mehta T."/>
            <person name="Neiman D."/>
            <person name="Pearson M."/>
            <person name="Roberts A."/>
            <person name="Saif S."/>
            <person name="Shea T."/>
            <person name="Shenoy N."/>
            <person name="Sisk P."/>
            <person name="Stolte C."/>
            <person name="Sykes S."/>
            <person name="Walk T."/>
            <person name="White J."/>
            <person name="Yandava C."/>
            <person name="Haas B."/>
            <person name="Nusbaum C."/>
            <person name="Birren B."/>
        </authorList>
    </citation>
    <scope>NUCLEOTIDE SEQUENCE</scope>
    <source>
        <strain evidence="2">ATCC 64411</strain>
    </source>
</reference>
<dbReference type="VEuPathDB" id="FungiDB:MAPG_06513"/>
<accession>A0A0C4E284</accession>
<feature type="compositionally biased region" description="Polar residues" evidence="1">
    <location>
        <begin position="573"/>
        <end position="589"/>
    </location>
</feature>
<dbReference type="InterPro" id="IPR045142">
    <property type="entry name" value="BCAS3-like"/>
</dbReference>
<dbReference type="PANTHER" id="PTHR13268">
    <property type="entry name" value="BREAST CARCINOMA AMPLIFIED SEQUENCE 3"/>
    <property type="match status" value="1"/>
</dbReference>
<dbReference type="EnsemblFungi" id="MAPG_06513T0">
    <property type="protein sequence ID" value="MAPG_06513T0"/>
    <property type="gene ID" value="MAPG_06513"/>
</dbReference>
<sequence>MPKKSKKDVKESGAIAAAVSKHAAGQFSGLSVPRGFASDSSSSSVQSPEIKPVATPSSNGNPTSPILDAITSASFGTNTTAPSMANEWMASRGTPGMAGSPGNLISLMGESPPTQPSSYEDPRSMPYGWASPRPYMNNQRPSPSPPSSVGRRPLSYHMDGQYHPPDAHAKPATAAVRRSSLHSHYAQSRGSPNPPLPHEPQPHFYGVPDLGFDIQPQHGLKAGDRGYHFAFDKVPSAGLDRIHGKDNVIVAGYEGGLEVFSVGKRGLEPLASLNGLRGGVHHAAILPWTSHGENRDVFPLVAVVVHGPVLQSPAADASPEATDEAISEDRQGHATAKGGSMPVEFYQTSVEVYSLRSNRRVTTLLEAPKVPVTTPITSPIFKAPPPSGAFQIKADAGTIMVSSGVTGECWVYRQVSPGPQEGGIALKCAGKLWTALQQPFKGDTQQEAERNRVSAQRPNPRSPIVSLRGRWIAYCPAAPSSQISLRAAVTVPLHGKAPGVVTVTPPPLPSVSSEVDLPISDSLVNKIMRDATQEFIQGAKWVGQQGWQAFNNYWKGPANSRSAARSPPLGSQPWVSGSYGNRQESSQFPPTHGAMTPPVSKEPGIVSIVDAGTLGHSTALHPIATFSPPFGCSFLSFNPTGLALFTASSKGDVQTVWDLMRIQYAKSSPLQASAVMAVHNGSRVRQVAQFSRLTVARIVDVSWAKPHGERAAMITERGTVHLLDLPSSAFTWPPPRRRVPAQDPAVSPSDTKHPAVSMASSAFSTALGVARPLMARPRRSSSNVPQLTSSSIVDHASHGGKAIVASISHSLGKTGSAINQLRHTGENRASLPLTNLPPAGACAAWVSGRKNHQLYVLGDGLVRAFPNRTRKTASTSDRGRIPWLTRHRDYKVPGLPEDTIASAVKQFIDPDEYLDLTDRTMDTNNTTMVLDTRRRLPQHDASAESAIPQAEIESSAPYQPFHTDRRVALYNYCEPKGVQESADVQLSAFLANAALEETPAAPSSSRKKNRQPRARTGETRAASDGGWVFGQVLNTVRLETGHLQVSDGDWFNANSNESRALPPSAMERVLQHVGENDDQIVITTRRRRGGGGRAADDDDDGFFEDDCEVLDFADQRV</sequence>
<dbReference type="OMA" id="SYEDSGR"/>
<reference evidence="3" key="4">
    <citation type="journal article" date="2015" name="G3 (Bethesda)">
        <title>Genome sequences of three phytopathogenic species of the Magnaporthaceae family of fungi.</title>
        <authorList>
            <person name="Okagaki L.H."/>
            <person name="Nunes C.C."/>
            <person name="Sailsbery J."/>
            <person name="Clay B."/>
            <person name="Brown D."/>
            <person name="John T."/>
            <person name="Oh Y."/>
            <person name="Young N."/>
            <person name="Fitzgerald M."/>
            <person name="Haas B.J."/>
            <person name="Zeng Q."/>
            <person name="Young S."/>
            <person name="Adiconis X."/>
            <person name="Fan L."/>
            <person name="Levin J.Z."/>
            <person name="Mitchell T.K."/>
            <person name="Okubara P.A."/>
            <person name="Farman M.L."/>
            <person name="Kohn L.M."/>
            <person name="Birren B."/>
            <person name="Ma L.-J."/>
            <person name="Dean R.A."/>
        </authorList>
    </citation>
    <scope>NUCLEOTIDE SEQUENCE</scope>
    <source>
        <strain evidence="3">ATCC 64411 / 73-15</strain>
    </source>
</reference>
<reference evidence="3" key="5">
    <citation type="submission" date="2015-06" db="UniProtKB">
        <authorList>
            <consortium name="EnsemblFungi"/>
        </authorList>
    </citation>
    <scope>IDENTIFICATION</scope>
    <source>
        <strain evidence="3">ATCC 64411</strain>
    </source>
</reference>
<feature type="region of interest" description="Disordered" evidence="1">
    <location>
        <begin position="29"/>
        <end position="201"/>
    </location>
</feature>
<dbReference type="STRING" id="644358.A0A0C4E284"/>
<feature type="region of interest" description="Disordered" evidence="1">
    <location>
        <begin position="733"/>
        <end position="754"/>
    </location>
</feature>
<dbReference type="GO" id="GO:0006914">
    <property type="term" value="P:autophagy"/>
    <property type="evidence" value="ECO:0007669"/>
    <property type="project" value="InterPro"/>
</dbReference>
<proteinExistence type="predicted"/>
<dbReference type="PANTHER" id="PTHR13268:SF0">
    <property type="entry name" value="BCAS3 MICROTUBULE ASSOCIATED CELL MIGRATION FACTOR"/>
    <property type="match status" value="1"/>
</dbReference>
<gene>
    <name evidence="2" type="ORF">MAPG_06513</name>
</gene>
<evidence type="ECO:0000313" key="3">
    <source>
        <dbReference type="EnsemblFungi" id="MAPG_06513T0"/>
    </source>
</evidence>
<feature type="region of interest" description="Disordered" evidence="1">
    <location>
        <begin position="559"/>
        <end position="601"/>
    </location>
</feature>
<feature type="compositionally biased region" description="Low complexity" evidence="1">
    <location>
        <begin position="38"/>
        <end position="47"/>
    </location>
</feature>
<dbReference type="eggNOG" id="ENOG502QVCT">
    <property type="taxonomic scope" value="Eukaryota"/>
</dbReference>
<evidence type="ECO:0000313" key="4">
    <source>
        <dbReference type="Proteomes" id="UP000011715"/>
    </source>
</evidence>
<keyword evidence="4" id="KW-1185">Reference proteome</keyword>
<dbReference type="EMBL" id="GL876970">
    <property type="protein sequence ID" value="KLU87514.1"/>
    <property type="molecule type" value="Genomic_DNA"/>
</dbReference>
<dbReference type="Proteomes" id="UP000011715">
    <property type="component" value="Unassembled WGS sequence"/>
</dbReference>
<feature type="region of interest" description="Disordered" evidence="1">
    <location>
        <begin position="997"/>
        <end position="1022"/>
    </location>
</feature>
<dbReference type="InterPro" id="IPR036322">
    <property type="entry name" value="WD40_repeat_dom_sf"/>
</dbReference>
<dbReference type="AlphaFoldDB" id="A0A0C4E284"/>
<evidence type="ECO:0000313" key="2">
    <source>
        <dbReference type="EMBL" id="KLU87514.1"/>
    </source>
</evidence>
<dbReference type="OrthoDB" id="3938623at2759"/>
<protein>
    <submittedName>
        <fullName evidence="2 3">Uncharacterized protein</fullName>
    </submittedName>
</protein>
<feature type="region of interest" description="Disordered" evidence="1">
    <location>
        <begin position="440"/>
        <end position="460"/>
    </location>
</feature>
<organism evidence="3 4">
    <name type="scientific">Magnaporthiopsis poae (strain ATCC 64411 / 73-15)</name>
    <name type="common">Kentucky bluegrass fungus</name>
    <name type="synonym">Magnaporthe poae</name>
    <dbReference type="NCBI Taxonomy" id="644358"/>
    <lineage>
        <taxon>Eukaryota</taxon>
        <taxon>Fungi</taxon>
        <taxon>Dikarya</taxon>
        <taxon>Ascomycota</taxon>
        <taxon>Pezizomycotina</taxon>
        <taxon>Sordariomycetes</taxon>
        <taxon>Sordariomycetidae</taxon>
        <taxon>Magnaporthales</taxon>
        <taxon>Magnaporthaceae</taxon>
        <taxon>Magnaporthiopsis</taxon>
    </lineage>
</organism>
<dbReference type="SUPFAM" id="SSF50978">
    <property type="entry name" value="WD40 repeat-like"/>
    <property type="match status" value="1"/>
</dbReference>
<feature type="compositionally biased region" description="Polar residues" evidence="1">
    <location>
        <begin position="71"/>
        <end position="83"/>
    </location>
</feature>
<dbReference type="GO" id="GO:0042594">
    <property type="term" value="P:response to starvation"/>
    <property type="evidence" value="ECO:0007669"/>
    <property type="project" value="TreeGrafter"/>
</dbReference>
<evidence type="ECO:0000256" key="1">
    <source>
        <dbReference type="SAM" id="MobiDB-lite"/>
    </source>
</evidence>
<reference evidence="4" key="2">
    <citation type="submission" date="2010-05" db="EMBL/GenBank/DDBJ databases">
        <title>The genome sequence of Magnaporthe poae strain ATCC 64411.</title>
        <authorList>
            <person name="Ma L.-J."/>
            <person name="Dead R."/>
            <person name="Young S."/>
            <person name="Zeng Q."/>
            <person name="Koehrsen M."/>
            <person name="Alvarado L."/>
            <person name="Berlin A."/>
            <person name="Chapman S.B."/>
            <person name="Chen Z."/>
            <person name="Freedman E."/>
            <person name="Gellesch M."/>
            <person name="Goldberg J."/>
            <person name="Griggs A."/>
            <person name="Gujja S."/>
            <person name="Heilman E.R."/>
            <person name="Heiman D."/>
            <person name="Hepburn T."/>
            <person name="Howarth C."/>
            <person name="Jen D."/>
            <person name="Larson L."/>
            <person name="Mehta T."/>
            <person name="Neiman D."/>
            <person name="Pearson M."/>
            <person name="Roberts A."/>
            <person name="Saif S."/>
            <person name="Shea T."/>
            <person name="Shenoy N."/>
            <person name="Sisk P."/>
            <person name="Stolte C."/>
            <person name="Sykes S."/>
            <person name="Walk T."/>
            <person name="White J."/>
            <person name="Yandava C."/>
            <person name="Haas B."/>
            <person name="Nusbaum C."/>
            <person name="Birren B."/>
        </authorList>
    </citation>
    <scope>NUCLEOTIDE SEQUENCE [LARGE SCALE GENOMIC DNA]</scope>
    <source>
        <strain evidence="4">ATCC 64411 / 73-15</strain>
    </source>
</reference>
<name>A0A0C4E284_MAGP6</name>
<reference evidence="2" key="3">
    <citation type="submission" date="2011-03" db="EMBL/GenBank/DDBJ databases">
        <title>Annotation of Magnaporthe poae ATCC 64411.</title>
        <authorList>
            <person name="Ma L.-J."/>
            <person name="Dead R."/>
            <person name="Young S.K."/>
            <person name="Zeng Q."/>
            <person name="Gargeya S."/>
            <person name="Fitzgerald M."/>
            <person name="Haas B."/>
            <person name="Abouelleil A."/>
            <person name="Alvarado L."/>
            <person name="Arachchi H.M."/>
            <person name="Berlin A."/>
            <person name="Brown A."/>
            <person name="Chapman S.B."/>
            <person name="Chen Z."/>
            <person name="Dunbar C."/>
            <person name="Freedman E."/>
            <person name="Gearin G."/>
            <person name="Gellesch M."/>
            <person name="Goldberg J."/>
            <person name="Griggs A."/>
            <person name="Gujja S."/>
            <person name="Heiman D."/>
            <person name="Howarth C."/>
            <person name="Larson L."/>
            <person name="Lui A."/>
            <person name="MacDonald P.J.P."/>
            <person name="Mehta T."/>
            <person name="Montmayeur A."/>
            <person name="Murphy C."/>
            <person name="Neiman D."/>
            <person name="Pearson M."/>
            <person name="Priest M."/>
            <person name="Roberts A."/>
            <person name="Saif S."/>
            <person name="Shea T."/>
            <person name="Shenoy N."/>
            <person name="Sisk P."/>
            <person name="Stolte C."/>
            <person name="Sykes S."/>
            <person name="Yandava C."/>
            <person name="Wortman J."/>
            <person name="Nusbaum C."/>
            <person name="Birren B."/>
        </authorList>
    </citation>
    <scope>NUCLEOTIDE SEQUENCE</scope>
    <source>
        <strain evidence="2">ATCC 64411</strain>
    </source>
</reference>
<dbReference type="EMBL" id="ADBL01001584">
    <property type="status" value="NOT_ANNOTATED_CDS"/>
    <property type="molecule type" value="Genomic_DNA"/>
</dbReference>
<feature type="compositionally biased region" description="Polar residues" evidence="1">
    <location>
        <begin position="55"/>
        <end position="64"/>
    </location>
</feature>
<dbReference type="GO" id="GO:0005737">
    <property type="term" value="C:cytoplasm"/>
    <property type="evidence" value="ECO:0007669"/>
    <property type="project" value="TreeGrafter"/>
</dbReference>